<accession>A0A0A2F3K1</accession>
<organism evidence="1 2">
    <name type="scientific">Porphyromonas gulae</name>
    <dbReference type="NCBI Taxonomy" id="111105"/>
    <lineage>
        <taxon>Bacteria</taxon>
        <taxon>Pseudomonadati</taxon>
        <taxon>Bacteroidota</taxon>
        <taxon>Bacteroidia</taxon>
        <taxon>Bacteroidales</taxon>
        <taxon>Porphyromonadaceae</taxon>
        <taxon>Porphyromonas</taxon>
    </lineage>
</organism>
<comment type="caution">
    <text evidence="1">The sequence shown here is derived from an EMBL/GenBank/DDBJ whole genome shotgun (WGS) entry which is preliminary data.</text>
</comment>
<evidence type="ECO:0000313" key="2">
    <source>
        <dbReference type="Proteomes" id="UP000030146"/>
    </source>
</evidence>
<evidence type="ECO:0000313" key="1">
    <source>
        <dbReference type="EMBL" id="KGN85583.1"/>
    </source>
</evidence>
<sequence>MPNRITVIFAPIPAPIDTMALYLYPLTSKGLRPPKNRFGRCQKSILTGLMERAEKSNIRFSEN</sequence>
<keyword evidence="2" id="KW-1185">Reference proteome</keyword>
<dbReference type="AlphaFoldDB" id="A0A0A2F3K1"/>
<protein>
    <submittedName>
        <fullName evidence="1">Uncharacterized protein</fullName>
    </submittedName>
</protein>
<name>A0A0A2F3K1_9PORP</name>
<dbReference type="EMBL" id="JRAK01000125">
    <property type="protein sequence ID" value="KGN85583.1"/>
    <property type="molecule type" value="Genomic_DNA"/>
</dbReference>
<dbReference type="Proteomes" id="UP000030146">
    <property type="component" value="Unassembled WGS sequence"/>
</dbReference>
<gene>
    <name evidence="1" type="ORF">HR15_09590</name>
</gene>
<reference evidence="1 2" key="1">
    <citation type="submission" date="2014-08" db="EMBL/GenBank/DDBJ databases">
        <title>Porphyromonas gulae strain:COT-052_OH3439 Genome sequencing.</title>
        <authorList>
            <person name="Wallis C."/>
            <person name="Deusch O."/>
            <person name="O'Flynn C."/>
            <person name="Davis I."/>
            <person name="Jospin G."/>
            <person name="Darling A.E."/>
            <person name="Coil D.A."/>
            <person name="Alexiev A."/>
            <person name="Horsfall A."/>
            <person name="Kirkwood N."/>
            <person name="Harris S."/>
            <person name="Eisen J.A."/>
        </authorList>
    </citation>
    <scope>NUCLEOTIDE SEQUENCE [LARGE SCALE GENOMIC DNA]</scope>
    <source>
        <strain evidence="2">COT-052 OH3439</strain>
    </source>
</reference>
<proteinExistence type="predicted"/>